<accession>H3CKC9</accession>
<dbReference type="GO" id="GO:0042060">
    <property type="term" value="P:wound healing"/>
    <property type="evidence" value="ECO:0007669"/>
    <property type="project" value="TreeGrafter"/>
</dbReference>
<dbReference type="GO" id="GO:0005737">
    <property type="term" value="C:cytoplasm"/>
    <property type="evidence" value="ECO:0007669"/>
    <property type="project" value="TreeGrafter"/>
</dbReference>
<dbReference type="PANTHER" id="PTHR23169">
    <property type="entry name" value="ENVOPLAKIN"/>
    <property type="match status" value="1"/>
</dbReference>
<dbReference type="PANTHER" id="PTHR23169:SF21">
    <property type="entry name" value="EPIPLAKIN"/>
    <property type="match status" value="1"/>
</dbReference>
<dbReference type="STRING" id="99883.ENSTNIP00000008708"/>
<keyword evidence="2" id="KW-0677">Repeat</keyword>
<dbReference type="GO" id="GO:0005198">
    <property type="term" value="F:structural molecule activity"/>
    <property type="evidence" value="ECO:0007669"/>
    <property type="project" value="TreeGrafter"/>
</dbReference>
<reference evidence="4" key="1">
    <citation type="journal article" date="2004" name="Nature">
        <title>Genome duplication in the teleost fish Tetraodon nigroviridis reveals the early vertebrate proto-karyotype.</title>
        <authorList>
            <person name="Jaillon O."/>
            <person name="Aury J.-M."/>
            <person name="Brunet F."/>
            <person name="Petit J.-L."/>
            <person name="Stange-Thomann N."/>
            <person name="Mauceli E."/>
            <person name="Bouneau L."/>
            <person name="Fischer C."/>
            <person name="Ozouf-Costaz C."/>
            <person name="Bernot A."/>
            <person name="Nicaud S."/>
            <person name="Jaffe D."/>
            <person name="Fisher S."/>
            <person name="Lutfalla G."/>
            <person name="Dossat C."/>
            <person name="Segurens B."/>
            <person name="Dasilva C."/>
            <person name="Salanoubat M."/>
            <person name="Levy M."/>
            <person name="Boudet N."/>
            <person name="Castellano S."/>
            <person name="Anthouard V."/>
            <person name="Jubin C."/>
            <person name="Castelli V."/>
            <person name="Katinka M."/>
            <person name="Vacherie B."/>
            <person name="Biemont C."/>
            <person name="Skalli Z."/>
            <person name="Cattolico L."/>
            <person name="Poulain J."/>
            <person name="De Berardinis V."/>
            <person name="Cruaud C."/>
            <person name="Duprat S."/>
            <person name="Brottier P."/>
            <person name="Coutanceau J.-P."/>
            <person name="Gouzy J."/>
            <person name="Parra G."/>
            <person name="Lardier G."/>
            <person name="Chapple C."/>
            <person name="McKernan K.J."/>
            <person name="McEwan P."/>
            <person name="Bosak S."/>
            <person name="Kellis M."/>
            <person name="Volff J.-N."/>
            <person name="Guigo R."/>
            <person name="Zody M.C."/>
            <person name="Mesirov J."/>
            <person name="Lindblad-Toh K."/>
            <person name="Birren B."/>
            <person name="Nusbaum C."/>
            <person name="Kahn D."/>
            <person name="Robinson-Rechavi M."/>
            <person name="Laudet V."/>
            <person name="Schachter V."/>
            <person name="Quetier F."/>
            <person name="Saurin W."/>
            <person name="Scarpelli C."/>
            <person name="Wincker P."/>
            <person name="Lander E.S."/>
            <person name="Weissenbach J."/>
            <person name="Roest Crollius H."/>
        </authorList>
    </citation>
    <scope>NUCLEOTIDE SEQUENCE [LARGE SCALE GENOMIC DNA]</scope>
</reference>
<sequence length="578" mass="65038">MRTGKMSVQEVTEDENVNMYLQGKDSIAGILLPDSQILTIYQARQKSLLMPGTALVLLEAQAATGFIIDPVVNRKFSVDDAVKANIVGADVCQKLRSAEKAVTGYKDPHDGKIISLFQAMQKDLILKEHGIRLLEAQIATGGIIDPVNSHRIPVHVAYKRGYFDKEMNQILNDPSDDTKGFFDPNTFENLTYLQLLARCVIDPSTGLSLLPLKSKRKMNIENIRERSQAATGFIVDPYKNERLTVDEALKAKLIAPQMYEKLLSAERLYSETEIKQMFEKTPVTITVEKTETSVSLWQVFHSGYFTEDQRLDIMEKYRTRNISIETIIKLVVSTINKLEKSKSSKSIMGLRKTVPVEKLMDLHIIDTDTYEKVKNDALAQNDQVRRHMKGTGSIAGVNVYPSHQIMSINEAKKEALLTHGNALLLLEAQAATGWIIDPIKNKFYSVEEAAKEKIIGPDMLEPLLLAERAVTGYKDPYTGTTISLNEAMKERLIERKNGIRLLEVQIATGGVIDPHQSLRLPIEVAVKKGYIDEEIRNVVLDLTNEAKGFYDQNTKENISYQELLKCCEKDPRTGHMLL</sequence>
<name>H3CKC9_TETNG</name>
<dbReference type="Gene3D" id="3.90.1290.10">
    <property type="entry name" value="Plakin repeat"/>
    <property type="match status" value="3"/>
</dbReference>
<dbReference type="SMART" id="SM00250">
    <property type="entry name" value="PLEC"/>
    <property type="match status" value="11"/>
</dbReference>
<dbReference type="InterPro" id="IPR035915">
    <property type="entry name" value="Plakin_repeat_sf"/>
</dbReference>
<proteinExistence type="predicted"/>
<dbReference type="HOGENOM" id="CLU_028190_0_0_1"/>
<evidence type="ECO:0008006" key="5">
    <source>
        <dbReference type="Google" id="ProtNLM"/>
    </source>
</evidence>
<dbReference type="InterPro" id="IPR043197">
    <property type="entry name" value="Plakin"/>
</dbReference>
<dbReference type="AlphaFoldDB" id="H3CKC9"/>
<dbReference type="GO" id="GO:0042995">
    <property type="term" value="C:cell projection"/>
    <property type="evidence" value="ECO:0007669"/>
    <property type="project" value="UniProtKB-SubCell"/>
</dbReference>
<dbReference type="GO" id="GO:0016020">
    <property type="term" value="C:membrane"/>
    <property type="evidence" value="ECO:0007669"/>
    <property type="project" value="TreeGrafter"/>
</dbReference>
<dbReference type="OMA" id="CTHEYLS"/>
<dbReference type="InterPro" id="IPR001101">
    <property type="entry name" value="Plectin_repeat"/>
</dbReference>
<dbReference type="Proteomes" id="UP000007303">
    <property type="component" value="Unassembled WGS sequence"/>
</dbReference>
<reference evidence="3" key="2">
    <citation type="submission" date="2025-08" db="UniProtKB">
        <authorList>
            <consortium name="Ensembl"/>
        </authorList>
    </citation>
    <scope>IDENTIFICATION</scope>
</reference>
<dbReference type="GO" id="GO:0070161">
    <property type="term" value="C:anchoring junction"/>
    <property type="evidence" value="ECO:0007669"/>
    <property type="project" value="UniProtKB-SubCell"/>
</dbReference>
<evidence type="ECO:0000256" key="2">
    <source>
        <dbReference type="ARBA" id="ARBA00022737"/>
    </source>
</evidence>
<dbReference type="Ensembl" id="ENSTNIT00000008878.1">
    <property type="protein sequence ID" value="ENSTNIP00000008708.1"/>
    <property type="gene ID" value="ENSTNIG00000005971.1"/>
</dbReference>
<reference evidence="3" key="3">
    <citation type="submission" date="2025-09" db="UniProtKB">
        <authorList>
            <consortium name="Ensembl"/>
        </authorList>
    </citation>
    <scope>IDENTIFICATION</scope>
</reference>
<protein>
    <recommendedName>
        <fullName evidence="5">Epiplakin 1</fullName>
    </recommendedName>
</protein>
<keyword evidence="1" id="KW-0597">Phosphoprotein</keyword>
<dbReference type="GO" id="GO:0045095">
    <property type="term" value="C:keratin filament"/>
    <property type="evidence" value="ECO:0007669"/>
    <property type="project" value="TreeGrafter"/>
</dbReference>
<evidence type="ECO:0000313" key="4">
    <source>
        <dbReference type="Proteomes" id="UP000007303"/>
    </source>
</evidence>
<organism evidence="3 4">
    <name type="scientific">Tetraodon nigroviridis</name>
    <name type="common">Spotted green pufferfish</name>
    <name type="synonym">Chelonodon nigroviridis</name>
    <dbReference type="NCBI Taxonomy" id="99883"/>
    <lineage>
        <taxon>Eukaryota</taxon>
        <taxon>Metazoa</taxon>
        <taxon>Chordata</taxon>
        <taxon>Craniata</taxon>
        <taxon>Vertebrata</taxon>
        <taxon>Euteleostomi</taxon>
        <taxon>Actinopterygii</taxon>
        <taxon>Neopterygii</taxon>
        <taxon>Teleostei</taxon>
        <taxon>Neoteleostei</taxon>
        <taxon>Acanthomorphata</taxon>
        <taxon>Eupercaria</taxon>
        <taxon>Tetraodontiformes</taxon>
        <taxon>Tetradontoidea</taxon>
        <taxon>Tetraodontidae</taxon>
        <taxon>Tetraodon</taxon>
    </lineage>
</organism>
<evidence type="ECO:0000313" key="3">
    <source>
        <dbReference type="Ensembl" id="ENSTNIP00000008708.1"/>
    </source>
</evidence>
<dbReference type="Pfam" id="PF00681">
    <property type="entry name" value="Plectin"/>
    <property type="match status" value="5"/>
</dbReference>
<dbReference type="SUPFAM" id="SSF75399">
    <property type="entry name" value="Plakin repeat"/>
    <property type="match status" value="3"/>
</dbReference>
<evidence type="ECO:0000256" key="1">
    <source>
        <dbReference type="ARBA" id="ARBA00022553"/>
    </source>
</evidence>
<dbReference type="InParanoid" id="H3CKC9"/>
<keyword evidence="4" id="KW-1185">Reference proteome</keyword>
<dbReference type="GO" id="GO:0045110">
    <property type="term" value="P:intermediate filament bundle assembly"/>
    <property type="evidence" value="ECO:0007669"/>
    <property type="project" value="TreeGrafter"/>
</dbReference>
<dbReference type="GO" id="GO:1990254">
    <property type="term" value="F:keratin filament binding"/>
    <property type="evidence" value="ECO:0007669"/>
    <property type="project" value="TreeGrafter"/>
</dbReference>
<dbReference type="GeneTree" id="ENSGT00940000162855"/>